<comment type="caution">
    <text evidence="1">The sequence shown here is derived from an EMBL/GenBank/DDBJ whole genome shotgun (WGS) entry which is preliminary data.</text>
</comment>
<name>A0A1E3XFE1_9BACT</name>
<protein>
    <submittedName>
        <fullName evidence="1">Uncharacterized protein</fullName>
    </submittedName>
</protein>
<organism evidence="1 2">
    <name type="scientific">Candidatus Scalindua rubra</name>
    <dbReference type="NCBI Taxonomy" id="1872076"/>
    <lineage>
        <taxon>Bacteria</taxon>
        <taxon>Pseudomonadati</taxon>
        <taxon>Planctomycetota</taxon>
        <taxon>Candidatus Brocadiia</taxon>
        <taxon>Candidatus Brocadiales</taxon>
        <taxon>Candidatus Scalinduaceae</taxon>
        <taxon>Candidatus Scalindua</taxon>
    </lineage>
</organism>
<evidence type="ECO:0000313" key="2">
    <source>
        <dbReference type="Proteomes" id="UP000094056"/>
    </source>
</evidence>
<proteinExistence type="predicted"/>
<evidence type="ECO:0000313" key="1">
    <source>
        <dbReference type="EMBL" id="ODS34352.1"/>
    </source>
</evidence>
<dbReference type="AlphaFoldDB" id="A0A1E3XFE1"/>
<dbReference type="Proteomes" id="UP000094056">
    <property type="component" value="Unassembled WGS sequence"/>
</dbReference>
<gene>
    <name evidence="1" type="ORF">SCARUB_00483</name>
</gene>
<reference evidence="1 2" key="1">
    <citation type="submission" date="2016-07" db="EMBL/GenBank/DDBJ databases">
        <title>Draft genome of Scalindua rubra, obtained from a brine-seawater interface in the Red Sea, sheds light on salt adaptation in anammox bacteria.</title>
        <authorList>
            <person name="Speth D.R."/>
            <person name="Lagkouvardos I."/>
            <person name="Wang Y."/>
            <person name="Qian P.-Y."/>
            <person name="Dutilh B.E."/>
            <person name="Jetten M.S."/>
        </authorList>
    </citation>
    <scope>NUCLEOTIDE SEQUENCE [LARGE SCALE GENOMIC DNA]</scope>
    <source>
        <strain evidence="1">BSI-1</strain>
    </source>
</reference>
<dbReference type="EMBL" id="MAYW01000008">
    <property type="protein sequence ID" value="ODS34352.1"/>
    <property type="molecule type" value="Genomic_DNA"/>
</dbReference>
<sequence length="95" mass="11387">MKLEMKELEDLAEKLNISKEDLLHEGLKSFLEKKLREIKTDIFKITSKYGVRSVEEFEEKYRKGKVEEKDTWQDLQRLDHLEFKKDELEKALGSL</sequence>
<accession>A0A1E3XFE1</accession>